<sequence length="56" mass="6523">VWSVVTRVRQKISNKLGRGMENDLIGILKFVRNWKSYLESEMKKQRPSSWVVSSLG</sequence>
<name>A0A1Y2ECU8_9PEZI</name>
<organism evidence="1 2">
    <name type="scientific">Pseudomassariella vexata</name>
    <dbReference type="NCBI Taxonomy" id="1141098"/>
    <lineage>
        <taxon>Eukaryota</taxon>
        <taxon>Fungi</taxon>
        <taxon>Dikarya</taxon>
        <taxon>Ascomycota</taxon>
        <taxon>Pezizomycotina</taxon>
        <taxon>Sordariomycetes</taxon>
        <taxon>Xylariomycetidae</taxon>
        <taxon>Amphisphaeriales</taxon>
        <taxon>Pseudomassariaceae</taxon>
        <taxon>Pseudomassariella</taxon>
    </lineage>
</organism>
<feature type="non-terminal residue" evidence="1">
    <location>
        <position position="1"/>
    </location>
</feature>
<dbReference type="InParanoid" id="A0A1Y2ECU8"/>
<gene>
    <name evidence="1" type="ORF">BCR38DRAFT_305693</name>
</gene>
<accession>A0A1Y2ECU8</accession>
<dbReference type="GeneID" id="63770823"/>
<feature type="non-terminal residue" evidence="1">
    <location>
        <position position="56"/>
    </location>
</feature>
<protein>
    <submittedName>
        <fullName evidence="1">Uncharacterized protein</fullName>
    </submittedName>
</protein>
<dbReference type="Proteomes" id="UP000193689">
    <property type="component" value="Unassembled WGS sequence"/>
</dbReference>
<evidence type="ECO:0000313" key="2">
    <source>
        <dbReference type="Proteomes" id="UP000193689"/>
    </source>
</evidence>
<comment type="caution">
    <text evidence="1">The sequence shown here is derived from an EMBL/GenBank/DDBJ whole genome shotgun (WGS) entry which is preliminary data.</text>
</comment>
<dbReference type="AlphaFoldDB" id="A0A1Y2ECU8"/>
<dbReference type="STRING" id="1141098.A0A1Y2ECU8"/>
<evidence type="ECO:0000313" key="1">
    <source>
        <dbReference type="EMBL" id="ORY69076.1"/>
    </source>
</evidence>
<dbReference type="EMBL" id="MCFJ01000003">
    <property type="protein sequence ID" value="ORY69076.1"/>
    <property type="molecule type" value="Genomic_DNA"/>
</dbReference>
<dbReference type="RefSeq" id="XP_040719363.1">
    <property type="nucleotide sequence ID" value="XM_040854611.1"/>
</dbReference>
<keyword evidence="2" id="KW-1185">Reference proteome</keyword>
<reference evidence="1 2" key="1">
    <citation type="submission" date="2016-07" db="EMBL/GenBank/DDBJ databases">
        <title>Pervasive Adenine N6-methylation of Active Genes in Fungi.</title>
        <authorList>
            <consortium name="DOE Joint Genome Institute"/>
            <person name="Mondo S.J."/>
            <person name="Dannebaum R.O."/>
            <person name="Kuo R.C."/>
            <person name="Labutti K."/>
            <person name="Haridas S."/>
            <person name="Kuo A."/>
            <person name="Salamov A."/>
            <person name="Ahrendt S.R."/>
            <person name="Lipzen A."/>
            <person name="Sullivan W."/>
            <person name="Andreopoulos W.B."/>
            <person name="Clum A."/>
            <person name="Lindquist E."/>
            <person name="Daum C."/>
            <person name="Ramamoorthy G.K."/>
            <person name="Gryganskyi A."/>
            <person name="Culley D."/>
            <person name="Magnuson J.K."/>
            <person name="James T.Y."/>
            <person name="O'Malley M.A."/>
            <person name="Stajich J.E."/>
            <person name="Spatafora J.W."/>
            <person name="Visel A."/>
            <person name="Grigoriev I.V."/>
        </authorList>
    </citation>
    <scope>NUCLEOTIDE SEQUENCE [LARGE SCALE GENOMIC DNA]</scope>
    <source>
        <strain evidence="1 2">CBS 129021</strain>
    </source>
</reference>
<dbReference type="OrthoDB" id="2150604at2759"/>
<proteinExistence type="predicted"/>